<dbReference type="InterPro" id="IPR036561">
    <property type="entry name" value="MAM33_sf"/>
</dbReference>
<dbReference type="InterPro" id="IPR034804">
    <property type="entry name" value="SQR/QFR_C/D"/>
</dbReference>
<dbReference type="Proteomes" id="UP000694918">
    <property type="component" value="Unplaced"/>
</dbReference>
<dbReference type="GO" id="GO:0006121">
    <property type="term" value="P:mitochondrial electron transport, succinate to ubiquinone"/>
    <property type="evidence" value="ECO:0007669"/>
    <property type="project" value="InterPro"/>
</dbReference>
<keyword evidence="4" id="KW-1185">Reference proteome</keyword>
<organism evidence="4 5">
    <name type="scientific">Populus euphratica</name>
    <name type="common">Euphrates poplar</name>
    <dbReference type="NCBI Taxonomy" id="75702"/>
    <lineage>
        <taxon>Eukaryota</taxon>
        <taxon>Viridiplantae</taxon>
        <taxon>Streptophyta</taxon>
        <taxon>Embryophyta</taxon>
        <taxon>Tracheophyta</taxon>
        <taxon>Spermatophyta</taxon>
        <taxon>Magnoliopsida</taxon>
        <taxon>eudicotyledons</taxon>
        <taxon>Gunneridae</taxon>
        <taxon>Pentapetalae</taxon>
        <taxon>rosids</taxon>
        <taxon>fabids</taxon>
        <taxon>Malpighiales</taxon>
        <taxon>Salicaceae</taxon>
        <taxon>Saliceae</taxon>
        <taxon>Populus</taxon>
    </lineage>
</organism>
<dbReference type="Gene3D" id="3.10.280.10">
    <property type="entry name" value="Mitochondrial glycoprotein"/>
    <property type="match status" value="1"/>
</dbReference>
<dbReference type="PANTHER" id="PTHR36358">
    <property type="entry name" value="SUCCINATE DEHYDROGENASE SUBUNIT 4, MITOCHONDRIAL"/>
    <property type="match status" value="1"/>
</dbReference>
<evidence type="ECO:0000313" key="4">
    <source>
        <dbReference type="Proteomes" id="UP000694918"/>
    </source>
</evidence>
<proteinExistence type="predicted"/>
<evidence type="ECO:0000313" key="5">
    <source>
        <dbReference type="RefSeq" id="XP_011027762.1"/>
    </source>
</evidence>
<keyword evidence="3" id="KW-0472">Membrane</keyword>
<dbReference type="RefSeq" id="XP_011027762.1">
    <property type="nucleotide sequence ID" value="XM_011029460.1"/>
</dbReference>
<dbReference type="Pfam" id="PF02330">
    <property type="entry name" value="MAM33"/>
    <property type="match status" value="1"/>
</dbReference>
<dbReference type="GO" id="GO:0045273">
    <property type="term" value="C:respiratory chain complex II (succinate dehydrogenase)"/>
    <property type="evidence" value="ECO:0007669"/>
    <property type="project" value="InterPro"/>
</dbReference>
<dbReference type="PANTHER" id="PTHR36358:SF1">
    <property type="entry name" value="SUCCINATE DEHYDROGENASE SUBUNIT 4, MITOCHONDRIAL"/>
    <property type="match status" value="1"/>
</dbReference>
<name>A0AAJ6XQP4_POPEU</name>
<evidence type="ECO:0000256" key="2">
    <source>
        <dbReference type="ARBA" id="ARBA00011313"/>
    </source>
</evidence>
<keyword evidence="3" id="KW-0812">Transmembrane</keyword>
<dbReference type="GO" id="GO:0005759">
    <property type="term" value="C:mitochondrial matrix"/>
    <property type="evidence" value="ECO:0007669"/>
    <property type="project" value="InterPro"/>
</dbReference>
<dbReference type="GeneID" id="105127977"/>
<dbReference type="KEGG" id="peu:105127977"/>
<sequence length="285" mass="32383">MAFNSVLRRASKSFLPLAVRSVESPRTFPRTIPTVISVENRPTLRNFLPFSHFSTEVSAQKPTADDNLIRVLEPEIDCTEQPRDGENIPIEFPFKLEENPGERTISLNRKLQDETIKMEADMPNISIDVDDANGNAKDSDVSSIPLVLSTTKGSGQYMESGITAFRDEIRIDSLSIKNAIPVCFYLFVGGYMNERKSGLRNESSKTKRIVLLQRITAALLIPVIIIYKKVSSIFLPNLFLFRHINEGIKEIMADYVHQEMTRNWILVCLRLFLLIVIKDVFLSFV</sequence>
<feature type="transmembrane region" description="Helical" evidence="3">
    <location>
        <begin position="264"/>
        <end position="284"/>
    </location>
</feature>
<dbReference type="SUPFAM" id="SSF81343">
    <property type="entry name" value="Fumarate reductase respiratory complex transmembrane subunits"/>
    <property type="match status" value="1"/>
</dbReference>
<reference evidence="5" key="1">
    <citation type="submission" date="2025-08" db="UniProtKB">
        <authorList>
            <consortium name="RefSeq"/>
        </authorList>
    </citation>
    <scope>IDENTIFICATION</scope>
</reference>
<dbReference type="InterPro" id="IPR044963">
    <property type="entry name" value="SDH4"/>
</dbReference>
<dbReference type="GO" id="GO:0006099">
    <property type="term" value="P:tricarboxylic acid cycle"/>
    <property type="evidence" value="ECO:0007669"/>
    <property type="project" value="InterPro"/>
</dbReference>
<accession>A0AAJ6XQP4</accession>
<gene>
    <name evidence="5" type="primary">LOC105127977</name>
</gene>
<comment type="subcellular location">
    <subcellularLocation>
        <location evidence="1">Mitochondrion inner membrane</location>
        <topology evidence="1">Single-pass membrane protein</topology>
    </subcellularLocation>
</comment>
<comment type="subunit">
    <text evidence="2">Component of complex II composed of eight subunits in plants: four classical SDH subunits SDH1, SDH2, SDH3 and SDH4 (a flavoprotein (FP), an iron-sulfur protein (IP), and a cytochrome b composed of a large and a small subunit.), as well as four subunits unknown in mitochondria from bacteria and heterotrophic eukaryotes.</text>
</comment>
<evidence type="ECO:0000256" key="1">
    <source>
        <dbReference type="ARBA" id="ARBA00004434"/>
    </source>
</evidence>
<evidence type="ECO:0000256" key="3">
    <source>
        <dbReference type="SAM" id="Phobius"/>
    </source>
</evidence>
<dbReference type="SUPFAM" id="SSF54529">
    <property type="entry name" value="Mitochondrial glycoprotein MAM33-like"/>
    <property type="match status" value="1"/>
</dbReference>
<dbReference type="InterPro" id="IPR003428">
    <property type="entry name" value="MAM33"/>
</dbReference>
<dbReference type="AlphaFoldDB" id="A0AAJ6XQP4"/>
<keyword evidence="3" id="KW-1133">Transmembrane helix</keyword>
<protein>
    <submittedName>
        <fullName evidence="5">Uncharacterized protein At2g39795, mitochondrial-like isoform X1</fullName>
    </submittedName>
</protein>
<dbReference type="GO" id="GO:0005743">
    <property type="term" value="C:mitochondrial inner membrane"/>
    <property type="evidence" value="ECO:0007669"/>
    <property type="project" value="UniProtKB-SubCell"/>
</dbReference>